<comment type="caution">
    <text evidence="1">The sequence shown here is derived from an EMBL/GenBank/DDBJ whole genome shotgun (WGS) entry which is preliminary data.</text>
</comment>
<dbReference type="EMBL" id="RRYP01011037">
    <property type="protein sequence ID" value="TNV78003.1"/>
    <property type="molecule type" value="Genomic_DNA"/>
</dbReference>
<gene>
    <name evidence="1" type="ORF">FGO68_gene7658</name>
</gene>
<organism evidence="1 2">
    <name type="scientific">Halteria grandinella</name>
    <dbReference type="NCBI Taxonomy" id="5974"/>
    <lineage>
        <taxon>Eukaryota</taxon>
        <taxon>Sar</taxon>
        <taxon>Alveolata</taxon>
        <taxon>Ciliophora</taxon>
        <taxon>Intramacronucleata</taxon>
        <taxon>Spirotrichea</taxon>
        <taxon>Stichotrichia</taxon>
        <taxon>Sporadotrichida</taxon>
        <taxon>Halteriidae</taxon>
        <taxon>Halteria</taxon>
    </lineage>
</organism>
<dbReference type="Proteomes" id="UP000785679">
    <property type="component" value="Unassembled WGS sequence"/>
</dbReference>
<sequence>MNGFASGFLAGLTLLINNDEGTRKMFALYLLSRAYGASYNVLDDRGFVPHLLGNQQHMLIIIACQTLFTWLYFCEFSTTPIPQSFYAAVNHFYSSHKDKNDHIMRDVLQKRLEYLKPAAGAAAAVVGKVIRGKK</sequence>
<proteinExistence type="predicted"/>
<accession>A0A8J8T1G1</accession>
<protein>
    <submittedName>
        <fullName evidence="1">Uncharacterized protein</fullName>
    </submittedName>
</protein>
<evidence type="ECO:0000313" key="1">
    <source>
        <dbReference type="EMBL" id="TNV78003.1"/>
    </source>
</evidence>
<evidence type="ECO:0000313" key="2">
    <source>
        <dbReference type="Proteomes" id="UP000785679"/>
    </source>
</evidence>
<keyword evidence="2" id="KW-1185">Reference proteome</keyword>
<name>A0A8J8T1G1_HALGN</name>
<reference evidence="1" key="1">
    <citation type="submission" date="2019-06" db="EMBL/GenBank/DDBJ databases">
        <authorList>
            <person name="Zheng W."/>
        </authorList>
    </citation>
    <scope>NUCLEOTIDE SEQUENCE</scope>
    <source>
        <strain evidence="1">QDHG01</strain>
    </source>
</reference>
<dbReference type="AlphaFoldDB" id="A0A8J8T1G1"/>